<organism evidence="2 3">
    <name type="scientific">Rhizobium tubonense</name>
    <dbReference type="NCBI Taxonomy" id="484088"/>
    <lineage>
        <taxon>Bacteria</taxon>
        <taxon>Pseudomonadati</taxon>
        <taxon>Pseudomonadota</taxon>
        <taxon>Alphaproteobacteria</taxon>
        <taxon>Hyphomicrobiales</taxon>
        <taxon>Rhizobiaceae</taxon>
        <taxon>Rhizobium/Agrobacterium group</taxon>
        <taxon>Rhizobium</taxon>
    </lineage>
</organism>
<reference evidence="2 3" key="1">
    <citation type="journal article" date="2018" name="Sci. Rep.">
        <title>Rhizobium tumorigenes sp. nov., a novel plant tumorigenic bacterium isolated from cane gall tumors on thornless blackberry.</title>
        <authorList>
            <person name="Kuzmanovi N."/>
            <person name="Smalla K."/>
            <person name="Gronow S."/>
            <person name="PuBawska J."/>
        </authorList>
    </citation>
    <scope>NUCLEOTIDE SEQUENCE [LARGE SCALE GENOMIC DNA]</scope>
    <source>
        <strain evidence="2 3">CCBAU 85046</strain>
    </source>
</reference>
<name>A0A2W4DKL1_9HYPH</name>
<accession>A0A2W4DKL1</accession>
<dbReference type="OrthoDB" id="9814826at2"/>
<dbReference type="InterPro" id="IPR036388">
    <property type="entry name" value="WH-like_DNA-bd_sf"/>
</dbReference>
<evidence type="ECO:0000313" key="3">
    <source>
        <dbReference type="Proteomes" id="UP000248925"/>
    </source>
</evidence>
<dbReference type="RefSeq" id="WP_111158038.1">
    <property type="nucleotide sequence ID" value="NZ_PCDP01000001.1"/>
</dbReference>
<dbReference type="PANTHER" id="PTHR43252:SF7">
    <property type="entry name" value="TRANSCRIPTIONAL REGULATOR YQJI"/>
    <property type="match status" value="1"/>
</dbReference>
<dbReference type="PANTHER" id="PTHR43252">
    <property type="entry name" value="TRANSCRIPTIONAL REGULATOR YQJI"/>
    <property type="match status" value="1"/>
</dbReference>
<evidence type="ECO:0000313" key="2">
    <source>
        <dbReference type="EMBL" id="PZM16704.1"/>
    </source>
</evidence>
<comment type="caution">
    <text evidence="2">The sequence shown here is derived from an EMBL/GenBank/DDBJ whole genome shotgun (WGS) entry which is preliminary data.</text>
</comment>
<dbReference type="Gene3D" id="1.10.10.10">
    <property type="entry name" value="Winged helix-like DNA-binding domain superfamily/Winged helix DNA-binding domain"/>
    <property type="match status" value="1"/>
</dbReference>
<dbReference type="EMBL" id="PCDP01000001">
    <property type="protein sequence ID" value="PZM16704.1"/>
    <property type="molecule type" value="Genomic_DNA"/>
</dbReference>
<keyword evidence="3" id="KW-1185">Reference proteome</keyword>
<proteinExistence type="predicted"/>
<dbReference type="SUPFAM" id="SSF46785">
    <property type="entry name" value="Winged helix' DNA-binding domain"/>
    <property type="match status" value="1"/>
</dbReference>
<dbReference type="AlphaFoldDB" id="A0A2W4DKL1"/>
<gene>
    <name evidence="2" type="ORF">CPY51_00110</name>
</gene>
<feature type="domain" description="Transcription regulator PadR N-terminal" evidence="1">
    <location>
        <begin position="23"/>
        <end position="94"/>
    </location>
</feature>
<evidence type="ECO:0000259" key="1">
    <source>
        <dbReference type="Pfam" id="PF03551"/>
    </source>
</evidence>
<dbReference type="Pfam" id="PF03551">
    <property type="entry name" value="PadR"/>
    <property type="match status" value="1"/>
</dbReference>
<protein>
    <submittedName>
        <fullName evidence="2">PadR family transcriptional regulator</fullName>
    </submittedName>
</protein>
<dbReference type="InterPro" id="IPR005149">
    <property type="entry name" value="Tscrpt_reg_PadR_N"/>
</dbReference>
<sequence length="162" mass="18019">MERETRSSSGRRMVDSDELGLLLLLLLENGEQRHGYDLIKEIKNRSGGNYAPSSGIVYPSLALLMKQDLLTSAAHDDQRRAYLITEQGQKHLAERRDEAQGVLARIEALRFRGADVSAGPVGRAMQSLKTALGQRLAGEPVRELQLDVAEIIDEAVRKIERL</sequence>
<dbReference type="InterPro" id="IPR036390">
    <property type="entry name" value="WH_DNA-bd_sf"/>
</dbReference>
<dbReference type="Proteomes" id="UP000248925">
    <property type="component" value="Unassembled WGS sequence"/>
</dbReference>